<dbReference type="CDD" id="cd05233">
    <property type="entry name" value="SDR_c"/>
    <property type="match status" value="1"/>
</dbReference>
<dbReference type="RefSeq" id="WP_280572659.1">
    <property type="nucleotide sequence ID" value="NZ_JARXRM010000012.1"/>
</dbReference>
<keyword evidence="2 5" id="KW-0560">Oxidoreductase</keyword>
<dbReference type="InterPro" id="IPR002347">
    <property type="entry name" value="SDR_fam"/>
</dbReference>
<dbReference type="Gene3D" id="3.40.50.720">
    <property type="entry name" value="NAD(P)-binding Rossmann-like Domain"/>
    <property type="match status" value="1"/>
</dbReference>
<evidence type="ECO:0000256" key="1">
    <source>
        <dbReference type="ARBA" id="ARBA00006484"/>
    </source>
</evidence>
<dbReference type="InterPro" id="IPR057326">
    <property type="entry name" value="KR_dom"/>
</dbReference>
<evidence type="ECO:0000259" key="4">
    <source>
        <dbReference type="SMART" id="SM00822"/>
    </source>
</evidence>
<evidence type="ECO:0000256" key="3">
    <source>
        <dbReference type="RuleBase" id="RU000363"/>
    </source>
</evidence>
<comment type="similarity">
    <text evidence="1 3">Belongs to the short-chain dehydrogenases/reductases (SDR) family.</text>
</comment>
<evidence type="ECO:0000256" key="2">
    <source>
        <dbReference type="ARBA" id="ARBA00023002"/>
    </source>
</evidence>
<accession>A0ABT6J520</accession>
<dbReference type="PRINTS" id="PR00080">
    <property type="entry name" value="SDRFAMILY"/>
</dbReference>
<feature type="domain" description="Ketoreductase" evidence="4">
    <location>
        <begin position="7"/>
        <end position="189"/>
    </location>
</feature>
<dbReference type="Proteomes" id="UP001156940">
    <property type="component" value="Unassembled WGS sequence"/>
</dbReference>
<dbReference type="PRINTS" id="PR00081">
    <property type="entry name" value="GDHRDH"/>
</dbReference>
<dbReference type="InterPro" id="IPR036291">
    <property type="entry name" value="NAD(P)-bd_dom_sf"/>
</dbReference>
<comment type="caution">
    <text evidence="5">The sequence shown here is derived from an EMBL/GenBank/DDBJ whole genome shotgun (WGS) entry which is preliminary data.</text>
</comment>
<protein>
    <submittedName>
        <fullName evidence="5">SDR family oxidoreductase</fullName>
        <ecNumber evidence="5">1.-.-.-</ecNumber>
    </submittedName>
</protein>
<dbReference type="PANTHER" id="PTHR43115:SF4">
    <property type="entry name" value="DEHYDROGENASE_REDUCTASE SDR FAMILY MEMBER 11"/>
    <property type="match status" value="1"/>
</dbReference>
<organism evidence="5 6">
    <name type="scientific">Luteimonas endophytica</name>
    <dbReference type="NCBI Taxonomy" id="3042023"/>
    <lineage>
        <taxon>Bacteria</taxon>
        <taxon>Pseudomonadati</taxon>
        <taxon>Pseudomonadota</taxon>
        <taxon>Gammaproteobacteria</taxon>
        <taxon>Lysobacterales</taxon>
        <taxon>Lysobacteraceae</taxon>
        <taxon>Luteimonas</taxon>
    </lineage>
</organism>
<gene>
    <name evidence="5" type="ORF">QFW77_02520</name>
</gene>
<dbReference type="PROSITE" id="PS00061">
    <property type="entry name" value="ADH_SHORT"/>
    <property type="match status" value="1"/>
</dbReference>
<dbReference type="InterPro" id="IPR020904">
    <property type="entry name" value="Sc_DH/Rdtase_CS"/>
</dbReference>
<dbReference type="EC" id="1.-.-.-" evidence="5"/>
<dbReference type="EMBL" id="JARXRM010000012">
    <property type="protein sequence ID" value="MDH5821869.1"/>
    <property type="molecule type" value="Genomic_DNA"/>
</dbReference>
<reference evidence="5 6" key="1">
    <citation type="submission" date="2023-04" db="EMBL/GenBank/DDBJ databases">
        <title>Luteimonas endophyticus RD2P54.</title>
        <authorList>
            <person name="Sun J.-Q."/>
        </authorList>
    </citation>
    <scope>NUCLEOTIDE SEQUENCE [LARGE SCALE GENOMIC DNA]</scope>
    <source>
        <strain evidence="5 6">RD2P54</strain>
    </source>
</reference>
<proteinExistence type="inferred from homology"/>
<sequence>MKDLDDKIVLITGASSGIGEATARTLAERGATVVLGARRIDRLQALVDDIAARGGSAHARALDVTSREDVQAFVDEAVARHGRVDVLVNNAGVMPLAPLAALKTDEWDTMIDVNIRGVLHGIASVLPLMERQGSGHVVNVSSIAGLFVMHSAAVYCATKYAVRAISEGLRMESDTVRVTCVYPGAVESELAHTITHVETAKAIDAFRQIALKPEAIANAIAHAIAQPADVDTTDIVVRHVRSPA</sequence>
<dbReference type="SMART" id="SM00822">
    <property type="entry name" value="PKS_KR"/>
    <property type="match status" value="1"/>
</dbReference>
<dbReference type="PANTHER" id="PTHR43115">
    <property type="entry name" value="DEHYDROGENASE/REDUCTASE SDR FAMILY MEMBER 11"/>
    <property type="match status" value="1"/>
</dbReference>
<dbReference type="Pfam" id="PF00106">
    <property type="entry name" value="adh_short"/>
    <property type="match status" value="1"/>
</dbReference>
<evidence type="ECO:0000313" key="5">
    <source>
        <dbReference type="EMBL" id="MDH5821869.1"/>
    </source>
</evidence>
<dbReference type="SUPFAM" id="SSF51735">
    <property type="entry name" value="NAD(P)-binding Rossmann-fold domains"/>
    <property type="match status" value="1"/>
</dbReference>
<keyword evidence="6" id="KW-1185">Reference proteome</keyword>
<name>A0ABT6J520_9GAMM</name>
<evidence type="ECO:0000313" key="6">
    <source>
        <dbReference type="Proteomes" id="UP001156940"/>
    </source>
</evidence>
<dbReference type="GO" id="GO:0016491">
    <property type="term" value="F:oxidoreductase activity"/>
    <property type="evidence" value="ECO:0007669"/>
    <property type="project" value="UniProtKB-KW"/>
</dbReference>